<comment type="subcellular location">
    <subcellularLocation>
        <location evidence="1 7">Periplasm</location>
    </subcellularLocation>
</comment>
<dbReference type="Proteomes" id="UP000295106">
    <property type="component" value="Unassembled WGS sequence"/>
</dbReference>
<keyword evidence="4 7" id="KW-0732">Signal</keyword>
<dbReference type="GO" id="GO:0042597">
    <property type="term" value="C:periplasmic space"/>
    <property type="evidence" value="ECO:0007669"/>
    <property type="project" value="UniProtKB-SubCell"/>
</dbReference>
<comment type="function">
    <text evidence="7">Part of the Tol-Pal system, which plays a role in outer membrane invagination during cell division and is important for maintaining outer membrane integrity.</text>
</comment>
<dbReference type="GO" id="GO:0017038">
    <property type="term" value="P:protein import"/>
    <property type="evidence" value="ECO:0007669"/>
    <property type="project" value="InterPro"/>
</dbReference>
<evidence type="ECO:0000313" key="10">
    <source>
        <dbReference type="Proteomes" id="UP000295106"/>
    </source>
</evidence>
<evidence type="ECO:0000256" key="4">
    <source>
        <dbReference type="ARBA" id="ARBA00022729"/>
    </source>
</evidence>
<dbReference type="HAMAP" id="MF_00671">
    <property type="entry name" value="TolB"/>
    <property type="match status" value="1"/>
</dbReference>
<evidence type="ECO:0000256" key="3">
    <source>
        <dbReference type="ARBA" id="ARBA00022618"/>
    </source>
</evidence>
<dbReference type="PANTHER" id="PTHR36842">
    <property type="entry name" value="PROTEIN TOLB HOMOLOG"/>
    <property type="match status" value="1"/>
</dbReference>
<dbReference type="Gene3D" id="3.40.50.10070">
    <property type="entry name" value="TolB, N-terminal domain"/>
    <property type="match status" value="1"/>
</dbReference>
<accession>A0A4R2M9U8</accession>
<evidence type="ECO:0000313" key="9">
    <source>
        <dbReference type="EMBL" id="TCP01084.1"/>
    </source>
</evidence>
<dbReference type="InterPro" id="IPR014167">
    <property type="entry name" value="Tol-Pal_TolB"/>
</dbReference>
<proteinExistence type="inferred from homology"/>
<dbReference type="GO" id="GO:0051301">
    <property type="term" value="P:cell division"/>
    <property type="evidence" value="ECO:0007669"/>
    <property type="project" value="UniProtKB-UniRule"/>
</dbReference>
<comment type="caution">
    <text evidence="9">The sequence shown here is derived from an EMBL/GenBank/DDBJ whole genome shotgun (WGS) entry which is preliminary data.</text>
</comment>
<dbReference type="SUPFAM" id="SSF52964">
    <property type="entry name" value="TolB, N-terminal domain"/>
    <property type="match status" value="1"/>
</dbReference>
<keyword evidence="3 7" id="KW-0132">Cell division</keyword>
<evidence type="ECO:0000256" key="7">
    <source>
        <dbReference type="HAMAP-Rule" id="MF_00671"/>
    </source>
</evidence>
<dbReference type="EMBL" id="SLXD01000010">
    <property type="protein sequence ID" value="TCP01084.1"/>
    <property type="molecule type" value="Genomic_DNA"/>
</dbReference>
<reference evidence="9 10" key="1">
    <citation type="submission" date="2019-03" db="EMBL/GenBank/DDBJ databases">
        <title>Genomic Encyclopedia of Type Strains, Phase IV (KMG-IV): sequencing the most valuable type-strain genomes for metagenomic binning, comparative biology and taxonomic classification.</title>
        <authorList>
            <person name="Goeker M."/>
        </authorList>
    </citation>
    <scope>NUCLEOTIDE SEQUENCE [LARGE SCALE GENOMIC DNA]</scope>
    <source>
        <strain evidence="9 10">DSM 1709</strain>
    </source>
</reference>
<gene>
    <name evidence="7" type="primary">tolB</name>
    <name evidence="9" type="ORF">EV684_11014</name>
</gene>
<dbReference type="SUPFAM" id="SSF69304">
    <property type="entry name" value="Tricorn protease N-terminal domain"/>
    <property type="match status" value="1"/>
</dbReference>
<dbReference type="Pfam" id="PF07676">
    <property type="entry name" value="PD40"/>
    <property type="match status" value="5"/>
</dbReference>
<evidence type="ECO:0000259" key="8">
    <source>
        <dbReference type="Pfam" id="PF04052"/>
    </source>
</evidence>
<protein>
    <recommendedName>
        <fullName evidence="7">Tol-Pal system protein TolB</fullName>
    </recommendedName>
</protein>
<dbReference type="AlphaFoldDB" id="A0A4R2M9U8"/>
<comment type="subunit">
    <text evidence="7">The Tol-Pal system is composed of five core proteins: the inner membrane proteins TolA, TolQ and TolR, the periplasmic protein TolB and the outer membrane protein Pal. They form a network linking the inner and outer membranes and the peptidoglycan layer.</text>
</comment>
<keyword evidence="6 7" id="KW-0131">Cell cycle</keyword>
<comment type="similarity">
    <text evidence="2 7">Belongs to the TolB family.</text>
</comment>
<sequence length="448" mass="47765">MARFPVADAKPLPALNTVLEDRSSSPAWPRRRFLTALAAAGTAFPAAAQFRVDVSGVGARQIPIAIAPFRDEGSLPAAVSGIVGADLARSGMFRVDGSPVALDERSVVTAAEWRTRGVDAVVGGSVTRLADGRLDIRFSLWDIVKGEQLVSQSKLVLAADLRLSAHRIADAIHEALTGERGVNATRIVYVVKSGRRYTLNVTDADGEGGQVALASPESIISPAWSPDGRELAYVSFETQKAVVWVQDLVTGGRRKLADFRGSNSAPAWSPDGRELAVTLSRDGLSQLYAMPRSGGTPRRLTSSSAIDTEPVYAPDGRSIFFVSDRGGGPQIYRLPLDGGGAQRVTFTGGYNISPAVSPDGKSLAYISRQGDAFKLMTLDLATGGVRTLTDTRDDESPSFAPNGKLIVYATRQQGRDVLMTTTLDGSFKTRLVTSGADMREPAWGPFER</sequence>
<evidence type="ECO:0000256" key="1">
    <source>
        <dbReference type="ARBA" id="ARBA00004418"/>
    </source>
</evidence>
<dbReference type="Gene3D" id="2.120.10.30">
    <property type="entry name" value="TolB, C-terminal domain"/>
    <property type="match status" value="1"/>
</dbReference>
<evidence type="ECO:0000256" key="5">
    <source>
        <dbReference type="ARBA" id="ARBA00022764"/>
    </source>
</evidence>
<evidence type="ECO:0000256" key="6">
    <source>
        <dbReference type="ARBA" id="ARBA00023306"/>
    </source>
</evidence>
<dbReference type="NCBIfam" id="TIGR02800">
    <property type="entry name" value="propeller_TolB"/>
    <property type="match status" value="1"/>
</dbReference>
<dbReference type="InterPro" id="IPR011042">
    <property type="entry name" value="6-blade_b-propeller_TolB-like"/>
</dbReference>
<evidence type="ECO:0000256" key="2">
    <source>
        <dbReference type="ARBA" id="ARBA00009820"/>
    </source>
</evidence>
<dbReference type="InterPro" id="IPR007195">
    <property type="entry name" value="TolB_N"/>
</dbReference>
<keyword evidence="5 7" id="KW-0574">Periplasm</keyword>
<dbReference type="PANTHER" id="PTHR36842:SF1">
    <property type="entry name" value="PROTEIN TOLB"/>
    <property type="match status" value="1"/>
</dbReference>
<dbReference type="Pfam" id="PF04052">
    <property type="entry name" value="TolB_N"/>
    <property type="match status" value="1"/>
</dbReference>
<dbReference type="InterPro" id="IPR011659">
    <property type="entry name" value="WD40"/>
</dbReference>
<organism evidence="9 10">
    <name type="scientific">Rubrivivax gelatinosus</name>
    <name type="common">Rhodocyclus gelatinosus</name>
    <name type="synonym">Rhodopseudomonas gelatinosa</name>
    <dbReference type="NCBI Taxonomy" id="28068"/>
    <lineage>
        <taxon>Bacteria</taxon>
        <taxon>Pseudomonadati</taxon>
        <taxon>Pseudomonadota</taxon>
        <taxon>Betaproteobacteria</taxon>
        <taxon>Burkholderiales</taxon>
        <taxon>Sphaerotilaceae</taxon>
        <taxon>Rubrivivax</taxon>
    </lineage>
</organism>
<name>A0A4R2M9U8_RUBGE</name>
<feature type="domain" description="TolB N-terminal" evidence="8">
    <location>
        <begin position="51"/>
        <end position="149"/>
    </location>
</feature>